<accession>A0ABV3UNI7</accession>
<dbReference type="InterPro" id="IPR007460">
    <property type="entry name" value="BrnT_toxin"/>
</dbReference>
<evidence type="ECO:0000313" key="2">
    <source>
        <dbReference type="Proteomes" id="UP001558101"/>
    </source>
</evidence>
<protein>
    <submittedName>
        <fullName evidence="1">BrnT family toxin</fullName>
    </submittedName>
</protein>
<dbReference type="Gene3D" id="3.10.450.530">
    <property type="entry name" value="Ribonuclease toxin, BrnT, of type II toxin-antitoxin system"/>
    <property type="match status" value="1"/>
</dbReference>
<reference evidence="1 2" key="1">
    <citation type="submission" date="2024-07" db="EMBL/GenBank/DDBJ databases">
        <title>Genomes of novel Serratia strains from suburban soil.</title>
        <authorList>
            <person name="Markert E.X."/>
            <person name="Severe K."/>
            <person name="Severe L."/>
            <person name="Twing K.I."/>
            <person name="Ward L.M."/>
        </authorList>
    </citation>
    <scope>NUCLEOTIDE SEQUENCE [LARGE SCALE GENOMIC DNA]</scope>
    <source>
        <strain evidence="1 2">3C-UT</strain>
    </source>
</reference>
<dbReference type="Pfam" id="PF04365">
    <property type="entry name" value="BrnT_toxin"/>
    <property type="match status" value="1"/>
</dbReference>
<dbReference type="Proteomes" id="UP001558101">
    <property type="component" value="Unassembled WGS sequence"/>
</dbReference>
<comment type="caution">
    <text evidence="1">The sequence shown here is derived from an EMBL/GenBank/DDBJ whole genome shotgun (WGS) entry which is preliminary data.</text>
</comment>
<sequence>MYVSFEWNQRKSQSNLAKHHISFELAQHVFSDPNQLAVIERIDGGEERWQTIGMVGGCLILLVAHTTREVDVDGDSIEIIRIISARKADVKERGKYEAKKFG</sequence>
<dbReference type="EMBL" id="JBFQXQ010000006">
    <property type="protein sequence ID" value="MEX3175137.1"/>
    <property type="molecule type" value="Genomic_DNA"/>
</dbReference>
<gene>
    <name evidence="1" type="ORF">AB4M04_23985</name>
</gene>
<organism evidence="1 2">
    <name type="scientific">Serratia quinivorans</name>
    <dbReference type="NCBI Taxonomy" id="137545"/>
    <lineage>
        <taxon>Bacteria</taxon>
        <taxon>Pseudomonadati</taxon>
        <taxon>Pseudomonadota</taxon>
        <taxon>Gammaproteobacteria</taxon>
        <taxon>Enterobacterales</taxon>
        <taxon>Yersiniaceae</taxon>
        <taxon>Serratia</taxon>
    </lineage>
</organism>
<proteinExistence type="predicted"/>
<keyword evidence="2" id="KW-1185">Reference proteome</keyword>
<dbReference type="InterPro" id="IPR038573">
    <property type="entry name" value="BrnT_sf"/>
</dbReference>
<name>A0ABV3UNI7_9GAMM</name>
<evidence type="ECO:0000313" key="1">
    <source>
        <dbReference type="EMBL" id="MEX3175137.1"/>
    </source>
</evidence>
<dbReference type="RefSeq" id="WP_017893865.1">
    <property type="nucleotide sequence ID" value="NZ_CAMIRF010000004.1"/>
</dbReference>